<gene>
    <name evidence="3" type="ORF">AVDCRST_MAG69-1669</name>
</gene>
<keyword evidence="2" id="KW-0812">Transmembrane</keyword>
<keyword evidence="2" id="KW-0472">Membrane</keyword>
<evidence type="ECO:0000256" key="1">
    <source>
        <dbReference type="SAM" id="MobiDB-lite"/>
    </source>
</evidence>
<proteinExistence type="predicted"/>
<evidence type="ECO:0000256" key="2">
    <source>
        <dbReference type="SAM" id="Phobius"/>
    </source>
</evidence>
<accession>A0A6J4SE99</accession>
<organism evidence="3">
    <name type="scientific">uncultured Solirubrobacteraceae bacterium</name>
    <dbReference type="NCBI Taxonomy" id="1162706"/>
    <lineage>
        <taxon>Bacteria</taxon>
        <taxon>Bacillati</taxon>
        <taxon>Actinomycetota</taxon>
        <taxon>Thermoleophilia</taxon>
        <taxon>Solirubrobacterales</taxon>
        <taxon>Solirubrobacteraceae</taxon>
        <taxon>environmental samples</taxon>
    </lineage>
</organism>
<protein>
    <recommendedName>
        <fullName evidence="4">CARDB domain-containing protein</fullName>
    </recommendedName>
</protein>
<dbReference type="EMBL" id="CADCVP010000175">
    <property type="protein sequence ID" value="CAA9496980.1"/>
    <property type="molecule type" value="Genomic_DNA"/>
</dbReference>
<feature type="region of interest" description="Disordered" evidence="1">
    <location>
        <begin position="243"/>
        <end position="267"/>
    </location>
</feature>
<feature type="transmembrane region" description="Helical" evidence="2">
    <location>
        <begin position="47"/>
        <end position="64"/>
    </location>
</feature>
<dbReference type="AlphaFoldDB" id="A0A6J4SE99"/>
<sequence>MRRPYEDPVSFFEDDDEPRRVRSQPRGAAASGATTTPDARTLRTRRAIVGVGALLLLILLALVVRGCLDSRADNAIKDYNREIAAIVRESDTQVGAPFFQLLSEGGSESPQDLATGISSFRVAAQRQLEQARALEVPDELTEAHRSALMAFELRRDGLDAIAQKVRPALGDEGDAADEAISGIASQMAAFLASDVLWQTRATPLIRATFDEREIGGQDVAATRNFLQGTDWLQEQTVAERLGQSLAGGGGGGEGDDEPAPGLHGTGIESVRAGDLTLEPGAANRIPIGTEALVVSFTNQGESDELDVEVVVEIQPETGDPIRVRRTVDTVAQGQTAEVSIPLEEKPEAGQAVTITAAVRPVPGEEKTDNNELEYQAAFVAE</sequence>
<evidence type="ECO:0008006" key="4">
    <source>
        <dbReference type="Google" id="ProtNLM"/>
    </source>
</evidence>
<evidence type="ECO:0000313" key="3">
    <source>
        <dbReference type="EMBL" id="CAA9496980.1"/>
    </source>
</evidence>
<name>A0A6J4SE99_9ACTN</name>
<feature type="region of interest" description="Disordered" evidence="1">
    <location>
        <begin position="1"/>
        <end position="38"/>
    </location>
</feature>
<reference evidence="3" key="1">
    <citation type="submission" date="2020-02" db="EMBL/GenBank/DDBJ databases">
        <authorList>
            <person name="Meier V. D."/>
        </authorList>
    </citation>
    <scope>NUCLEOTIDE SEQUENCE</scope>
    <source>
        <strain evidence="3">AVDCRST_MAG69</strain>
    </source>
</reference>
<keyword evidence="2" id="KW-1133">Transmembrane helix</keyword>